<dbReference type="Proteomes" id="UP000307378">
    <property type="component" value="Unassembled WGS sequence"/>
</dbReference>
<dbReference type="InterPro" id="IPR050090">
    <property type="entry name" value="Tyrosine_recombinase_XerCD"/>
</dbReference>
<dbReference type="GO" id="GO:0006310">
    <property type="term" value="P:DNA recombination"/>
    <property type="evidence" value="ECO:0007669"/>
    <property type="project" value="UniProtKB-KW"/>
</dbReference>
<keyword evidence="3 5" id="KW-0238">DNA-binding</keyword>
<dbReference type="AlphaFoldDB" id="A0A4S8PKU8"/>
<dbReference type="EMBL" id="STGU01000039">
    <property type="protein sequence ID" value="THV28914.1"/>
    <property type="molecule type" value="Genomic_DNA"/>
</dbReference>
<dbReference type="InterPro" id="IPR013762">
    <property type="entry name" value="Integrase-like_cat_sf"/>
</dbReference>
<dbReference type="PROSITE" id="PS51900">
    <property type="entry name" value="CB"/>
    <property type="match status" value="1"/>
</dbReference>
<reference evidence="8 9" key="1">
    <citation type="submission" date="2019-04" db="EMBL/GenBank/DDBJ databases">
        <title>genome sequence of strain W3.</title>
        <authorList>
            <person name="Gao J."/>
            <person name="Sun J."/>
        </authorList>
    </citation>
    <scope>NUCLEOTIDE SEQUENCE [LARGE SCALE GENOMIC DNA]</scope>
    <source>
        <strain evidence="8 9">W3</strain>
    </source>
</reference>
<dbReference type="Pfam" id="PF00589">
    <property type="entry name" value="Phage_integrase"/>
    <property type="match status" value="1"/>
</dbReference>
<dbReference type="InterPro" id="IPR044068">
    <property type="entry name" value="CB"/>
</dbReference>
<dbReference type="InterPro" id="IPR002104">
    <property type="entry name" value="Integrase_catalytic"/>
</dbReference>
<dbReference type="RefSeq" id="WP_136543743.1">
    <property type="nucleotide sequence ID" value="NZ_STGU01000039.1"/>
</dbReference>
<dbReference type="Gene3D" id="1.10.443.10">
    <property type="entry name" value="Intergrase catalytic core"/>
    <property type="match status" value="1"/>
</dbReference>
<organism evidence="8 9">
    <name type="scientific">Rhizobium rosettiformans W3</name>
    <dbReference type="NCBI Taxonomy" id="538378"/>
    <lineage>
        <taxon>Bacteria</taxon>
        <taxon>Pseudomonadati</taxon>
        <taxon>Pseudomonadota</taxon>
        <taxon>Alphaproteobacteria</taxon>
        <taxon>Hyphomicrobiales</taxon>
        <taxon>Rhizobiaceae</taxon>
        <taxon>Rhizobium/Agrobacterium group</taxon>
        <taxon>Rhizobium</taxon>
    </lineage>
</organism>
<comment type="similarity">
    <text evidence="1">Belongs to the 'phage' integrase family.</text>
</comment>
<keyword evidence="2" id="KW-0229">DNA integration</keyword>
<sequence>MSELTIIADRLPAMLQATGEPARIRFLEFFTANIRNPNTRKAYARAACEFLTWCEARGVTALPVIQPMHVAAWIEELGQSYSVPTVKLRLAAIRHLFDWMVTGQVMPTNPAHAVRGPSYSTKKGKTPVLAPEEARQLLNSIPADTVAGKRDRALIGLMTYSFARIGAALAMEVRDVYVQSRRLWVRLHEKGGKLHEMPCHHTLEAYLDEYIEVGGLKDHPRSPLFRTIGRGTGILTETPLPQANAYAMIQRRAEAAGIDTAVCCHTFRATGITAYLKNGGTLEKAAHMANHSSTRTTQLYDRRSDEVSLDEVERILI</sequence>
<comment type="caution">
    <text evidence="8">The sequence shown here is derived from an EMBL/GenBank/DDBJ whole genome shotgun (WGS) entry which is preliminary data.</text>
</comment>
<dbReference type="Gene3D" id="1.10.150.130">
    <property type="match status" value="1"/>
</dbReference>
<dbReference type="PROSITE" id="PS51898">
    <property type="entry name" value="TYR_RECOMBINASE"/>
    <property type="match status" value="1"/>
</dbReference>
<dbReference type="InterPro" id="IPR010998">
    <property type="entry name" value="Integrase_recombinase_N"/>
</dbReference>
<dbReference type="InterPro" id="IPR004107">
    <property type="entry name" value="Integrase_SAM-like_N"/>
</dbReference>
<dbReference type="InterPro" id="IPR011010">
    <property type="entry name" value="DNA_brk_join_enz"/>
</dbReference>
<dbReference type="GO" id="GO:0003677">
    <property type="term" value="F:DNA binding"/>
    <property type="evidence" value="ECO:0007669"/>
    <property type="project" value="UniProtKB-UniRule"/>
</dbReference>
<evidence type="ECO:0000313" key="9">
    <source>
        <dbReference type="Proteomes" id="UP000307378"/>
    </source>
</evidence>
<proteinExistence type="inferred from homology"/>
<evidence type="ECO:0000256" key="4">
    <source>
        <dbReference type="ARBA" id="ARBA00023172"/>
    </source>
</evidence>
<keyword evidence="4" id="KW-0233">DNA recombination</keyword>
<dbReference type="GO" id="GO:0015074">
    <property type="term" value="P:DNA integration"/>
    <property type="evidence" value="ECO:0007669"/>
    <property type="project" value="UniProtKB-KW"/>
</dbReference>
<evidence type="ECO:0000256" key="3">
    <source>
        <dbReference type="ARBA" id="ARBA00023125"/>
    </source>
</evidence>
<dbReference type="Pfam" id="PF02899">
    <property type="entry name" value="Phage_int_SAM_1"/>
    <property type="match status" value="1"/>
</dbReference>
<gene>
    <name evidence="8" type="ORF">FAA86_23820</name>
</gene>
<evidence type="ECO:0000256" key="5">
    <source>
        <dbReference type="PROSITE-ProRule" id="PRU01248"/>
    </source>
</evidence>
<evidence type="ECO:0000256" key="1">
    <source>
        <dbReference type="ARBA" id="ARBA00008857"/>
    </source>
</evidence>
<feature type="domain" description="Tyr recombinase" evidence="6">
    <location>
        <begin position="124"/>
        <end position="314"/>
    </location>
</feature>
<protein>
    <submittedName>
        <fullName evidence="8">Integrase</fullName>
    </submittedName>
</protein>
<evidence type="ECO:0000259" key="6">
    <source>
        <dbReference type="PROSITE" id="PS51898"/>
    </source>
</evidence>
<feature type="domain" description="Core-binding (CB)" evidence="7">
    <location>
        <begin position="17"/>
        <end position="101"/>
    </location>
</feature>
<evidence type="ECO:0000256" key="2">
    <source>
        <dbReference type="ARBA" id="ARBA00022908"/>
    </source>
</evidence>
<evidence type="ECO:0000313" key="8">
    <source>
        <dbReference type="EMBL" id="THV28914.1"/>
    </source>
</evidence>
<evidence type="ECO:0000259" key="7">
    <source>
        <dbReference type="PROSITE" id="PS51900"/>
    </source>
</evidence>
<name>A0A4S8PKU8_9HYPH</name>
<dbReference type="PANTHER" id="PTHR30349">
    <property type="entry name" value="PHAGE INTEGRASE-RELATED"/>
    <property type="match status" value="1"/>
</dbReference>
<dbReference type="PANTHER" id="PTHR30349:SF41">
    <property type="entry name" value="INTEGRASE_RECOMBINASE PROTEIN MJ0367-RELATED"/>
    <property type="match status" value="1"/>
</dbReference>
<accession>A0A4S8PKU8</accession>
<dbReference type="SUPFAM" id="SSF56349">
    <property type="entry name" value="DNA breaking-rejoining enzymes"/>
    <property type="match status" value="1"/>
</dbReference>